<dbReference type="STRING" id="588602.SAMN04487991_3061"/>
<proteinExistence type="inferred from homology"/>
<dbReference type="GO" id="GO:0006508">
    <property type="term" value="P:proteolysis"/>
    <property type="evidence" value="ECO:0007669"/>
    <property type="project" value="UniProtKB-KW"/>
</dbReference>
<keyword evidence="4" id="KW-0720">Serine protease</keyword>
<dbReference type="GO" id="GO:0008236">
    <property type="term" value="F:serine-type peptidase activity"/>
    <property type="evidence" value="ECO:0007669"/>
    <property type="project" value="UniProtKB-KW"/>
</dbReference>
<keyword evidence="3" id="KW-0378">Hydrolase</keyword>
<keyword evidence="7" id="KW-1185">Reference proteome</keyword>
<dbReference type="Gene3D" id="6.20.330.10">
    <property type="match status" value="1"/>
</dbReference>
<protein>
    <submittedName>
        <fullName evidence="6">Signal peptide peptidase SppA</fullName>
    </submittedName>
</protein>
<keyword evidence="2" id="KW-0645">Protease</keyword>
<dbReference type="EMBL" id="FORH01000006">
    <property type="protein sequence ID" value="SFJ82424.1"/>
    <property type="molecule type" value="Genomic_DNA"/>
</dbReference>
<dbReference type="SUPFAM" id="SSF52096">
    <property type="entry name" value="ClpP/crotonase"/>
    <property type="match status" value="1"/>
</dbReference>
<dbReference type="PANTHER" id="PTHR42987">
    <property type="entry name" value="PEPTIDASE S49"/>
    <property type="match status" value="1"/>
</dbReference>
<dbReference type="InterPro" id="IPR002142">
    <property type="entry name" value="Peptidase_S49"/>
</dbReference>
<accession>A0A1I3UG17</accession>
<sequence length="278" mass="30207">MPLFEPDAGFTSTGMTVRIPFLKSPSRVNVIRLNGAIMTRQGGLNDQSLAPAIERAFRKGKPTAVALSINSPGGSPVQSSLIAARISRLAKEKEIPVYAFVEDVAASGGYWLACAADKIFVDPSSIVGSIGVISAGFGFTDFIARHGIERRVYTSGKSKSQLDPFRPENPSDIERLKSLQAEIHEAFIAHVRASREERLSKEIELFDGTFWTGQKGVELGLADGIGHLVPMMKEIYGDKVRLSVFGPKRPLLRRFGTELAAGMSGQIEERALWAAYGL</sequence>
<dbReference type="CDD" id="cd07023">
    <property type="entry name" value="S49_Sppa_N_C"/>
    <property type="match status" value="1"/>
</dbReference>
<dbReference type="InterPro" id="IPR047272">
    <property type="entry name" value="S49_SppA_C"/>
</dbReference>
<dbReference type="InterPro" id="IPR029045">
    <property type="entry name" value="ClpP/crotonase-like_dom_sf"/>
</dbReference>
<gene>
    <name evidence="6" type="ORF">SAMN04487991_3061</name>
</gene>
<organism evidence="6 7">
    <name type="scientific">Celeribacter neptunius</name>
    <dbReference type="NCBI Taxonomy" id="588602"/>
    <lineage>
        <taxon>Bacteria</taxon>
        <taxon>Pseudomonadati</taxon>
        <taxon>Pseudomonadota</taxon>
        <taxon>Alphaproteobacteria</taxon>
        <taxon>Rhodobacterales</taxon>
        <taxon>Roseobacteraceae</taxon>
        <taxon>Celeribacter</taxon>
    </lineage>
</organism>
<comment type="similarity">
    <text evidence="1">Belongs to the peptidase S49 family.</text>
</comment>
<dbReference type="AlphaFoldDB" id="A0A1I3UG17"/>
<reference evidence="7" key="1">
    <citation type="submission" date="2016-10" db="EMBL/GenBank/DDBJ databases">
        <authorList>
            <person name="Varghese N."/>
            <person name="Submissions S."/>
        </authorList>
    </citation>
    <scope>NUCLEOTIDE SEQUENCE [LARGE SCALE GENOMIC DNA]</scope>
    <source>
        <strain evidence="7">DSM 26471</strain>
    </source>
</reference>
<evidence type="ECO:0000256" key="4">
    <source>
        <dbReference type="ARBA" id="ARBA00022825"/>
    </source>
</evidence>
<dbReference type="Proteomes" id="UP000199630">
    <property type="component" value="Unassembled WGS sequence"/>
</dbReference>
<dbReference type="Pfam" id="PF01343">
    <property type="entry name" value="Peptidase_S49"/>
    <property type="match status" value="1"/>
</dbReference>
<evidence type="ECO:0000313" key="7">
    <source>
        <dbReference type="Proteomes" id="UP000199630"/>
    </source>
</evidence>
<evidence type="ECO:0000256" key="3">
    <source>
        <dbReference type="ARBA" id="ARBA00022801"/>
    </source>
</evidence>
<feature type="domain" description="Peptidase S49" evidence="5">
    <location>
        <begin position="91"/>
        <end position="228"/>
    </location>
</feature>
<evidence type="ECO:0000259" key="5">
    <source>
        <dbReference type="Pfam" id="PF01343"/>
    </source>
</evidence>
<name>A0A1I3UG17_9RHOB</name>
<dbReference type="Gene3D" id="3.90.226.10">
    <property type="entry name" value="2-enoyl-CoA Hydratase, Chain A, domain 1"/>
    <property type="match status" value="1"/>
</dbReference>
<dbReference type="PANTHER" id="PTHR42987:SF8">
    <property type="entry name" value="PROTEINASE"/>
    <property type="match status" value="1"/>
</dbReference>
<evidence type="ECO:0000256" key="1">
    <source>
        <dbReference type="ARBA" id="ARBA00008683"/>
    </source>
</evidence>
<evidence type="ECO:0000256" key="2">
    <source>
        <dbReference type="ARBA" id="ARBA00022670"/>
    </source>
</evidence>
<evidence type="ECO:0000313" key="6">
    <source>
        <dbReference type="EMBL" id="SFJ82424.1"/>
    </source>
</evidence>